<dbReference type="KEGG" id="ahel:Q31a_24190"/>
<sequence length="64" mass="7208">MHTSIAPLSNCLHCMPSPSPQPRPDEIPKGRRPVWILLALASIYLLWLGWLSYVAWVNIQAGNQ</sequence>
<evidence type="ECO:0000313" key="4">
    <source>
        <dbReference type="Proteomes" id="UP000318017"/>
    </source>
</evidence>
<evidence type="ECO:0000256" key="2">
    <source>
        <dbReference type="SAM" id="Phobius"/>
    </source>
</evidence>
<proteinExistence type="predicted"/>
<feature type="region of interest" description="Disordered" evidence="1">
    <location>
        <begin position="1"/>
        <end position="26"/>
    </location>
</feature>
<keyword evidence="2" id="KW-1133">Transmembrane helix</keyword>
<name>A0A518G688_9BACT</name>
<evidence type="ECO:0000256" key="1">
    <source>
        <dbReference type="SAM" id="MobiDB-lite"/>
    </source>
</evidence>
<accession>A0A518G688</accession>
<reference evidence="3 4" key="1">
    <citation type="submission" date="2019-02" db="EMBL/GenBank/DDBJ databases">
        <title>Deep-cultivation of Planctomycetes and their phenomic and genomic characterization uncovers novel biology.</title>
        <authorList>
            <person name="Wiegand S."/>
            <person name="Jogler M."/>
            <person name="Boedeker C."/>
            <person name="Pinto D."/>
            <person name="Vollmers J."/>
            <person name="Rivas-Marin E."/>
            <person name="Kohn T."/>
            <person name="Peeters S.H."/>
            <person name="Heuer A."/>
            <person name="Rast P."/>
            <person name="Oberbeckmann S."/>
            <person name="Bunk B."/>
            <person name="Jeske O."/>
            <person name="Meyerdierks A."/>
            <person name="Storesund J.E."/>
            <person name="Kallscheuer N."/>
            <person name="Luecker S."/>
            <person name="Lage O.M."/>
            <person name="Pohl T."/>
            <person name="Merkel B.J."/>
            <person name="Hornburger P."/>
            <person name="Mueller R.-W."/>
            <person name="Bruemmer F."/>
            <person name="Labrenz M."/>
            <person name="Spormann A.M."/>
            <person name="Op den Camp H."/>
            <person name="Overmann J."/>
            <person name="Amann R."/>
            <person name="Jetten M.S.M."/>
            <person name="Mascher T."/>
            <person name="Medema M.H."/>
            <person name="Devos D.P."/>
            <person name="Kaster A.-K."/>
            <person name="Ovreas L."/>
            <person name="Rohde M."/>
            <person name="Galperin M.Y."/>
            <person name="Jogler C."/>
        </authorList>
    </citation>
    <scope>NUCLEOTIDE SEQUENCE [LARGE SCALE GENOMIC DNA]</scope>
    <source>
        <strain evidence="3 4">Q31a</strain>
    </source>
</reference>
<keyword evidence="2" id="KW-0472">Membrane</keyword>
<organism evidence="3 4">
    <name type="scientific">Aureliella helgolandensis</name>
    <dbReference type="NCBI Taxonomy" id="2527968"/>
    <lineage>
        <taxon>Bacteria</taxon>
        <taxon>Pseudomonadati</taxon>
        <taxon>Planctomycetota</taxon>
        <taxon>Planctomycetia</taxon>
        <taxon>Pirellulales</taxon>
        <taxon>Pirellulaceae</taxon>
        <taxon>Aureliella</taxon>
    </lineage>
</organism>
<protein>
    <submittedName>
        <fullName evidence="3">Uncharacterized protein</fullName>
    </submittedName>
</protein>
<keyword evidence="2" id="KW-0812">Transmembrane</keyword>
<dbReference type="EMBL" id="CP036298">
    <property type="protein sequence ID" value="QDV24106.1"/>
    <property type="molecule type" value="Genomic_DNA"/>
</dbReference>
<gene>
    <name evidence="3" type="ORF">Q31a_24190</name>
</gene>
<evidence type="ECO:0000313" key="3">
    <source>
        <dbReference type="EMBL" id="QDV24106.1"/>
    </source>
</evidence>
<feature type="transmembrane region" description="Helical" evidence="2">
    <location>
        <begin position="34"/>
        <end position="56"/>
    </location>
</feature>
<dbReference type="AlphaFoldDB" id="A0A518G688"/>
<dbReference type="RefSeq" id="WP_145077538.1">
    <property type="nucleotide sequence ID" value="NZ_CP036298.1"/>
</dbReference>
<dbReference type="Proteomes" id="UP000318017">
    <property type="component" value="Chromosome"/>
</dbReference>
<keyword evidence="4" id="KW-1185">Reference proteome</keyword>